<organism evidence="1">
    <name type="scientific">Dichomitus squalens</name>
    <dbReference type="NCBI Taxonomy" id="114155"/>
    <lineage>
        <taxon>Eukaryota</taxon>
        <taxon>Fungi</taxon>
        <taxon>Dikarya</taxon>
        <taxon>Basidiomycota</taxon>
        <taxon>Agaricomycotina</taxon>
        <taxon>Agaricomycetes</taxon>
        <taxon>Polyporales</taxon>
        <taxon>Polyporaceae</taxon>
        <taxon>Dichomitus</taxon>
    </lineage>
</organism>
<gene>
    <name evidence="1" type="ORF">BD311DRAFT_738389</name>
</gene>
<evidence type="ECO:0000313" key="1">
    <source>
        <dbReference type="EMBL" id="TBU29994.1"/>
    </source>
</evidence>
<accession>A0A4Q9MQD7</accession>
<dbReference type="Gene3D" id="3.80.10.10">
    <property type="entry name" value="Ribonuclease Inhibitor"/>
    <property type="match status" value="1"/>
</dbReference>
<reference evidence="1" key="1">
    <citation type="submission" date="2019-01" db="EMBL/GenBank/DDBJ databases">
        <title>Draft genome sequences of three monokaryotic isolates of the white-rot basidiomycete fungus Dichomitus squalens.</title>
        <authorList>
            <consortium name="DOE Joint Genome Institute"/>
            <person name="Lopez S.C."/>
            <person name="Andreopoulos B."/>
            <person name="Pangilinan J."/>
            <person name="Lipzen A."/>
            <person name="Riley R."/>
            <person name="Ahrendt S."/>
            <person name="Ng V."/>
            <person name="Barry K."/>
            <person name="Daum C."/>
            <person name="Grigoriev I.V."/>
            <person name="Hilden K.S."/>
            <person name="Makela M.R."/>
            <person name="de Vries R.P."/>
        </authorList>
    </citation>
    <scope>NUCLEOTIDE SEQUENCE [LARGE SCALE GENOMIC DNA]</scope>
    <source>
        <strain evidence="1">OM18370.1</strain>
    </source>
</reference>
<name>A0A4Q9MQD7_9APHY</name>
<dbReference type="InterPro" id="IPR032675">
    <property type="entry name" value="LRR_dom_sf"/>
</dbReference>
<dbReference type="Proteomes" id="UP000292957">
    <property type="component" value="Unassembled WGS sequence"/>
</dbReference>
<proteinExistence type="predicted"/>
<protein>
    <recommendedName>
        <fullName evidence="2">F-box domain-containing protein</fullName>
    </recommendedName>
</protein>
<evidence type="ECO:0008006" key="2">
    <source>
        <dbReference type="Google" id="ProtNLM"/>
    </source>
</evidence>
<sequence length="590" mass="66927">MSMSKMSYLLLETVGDDKGVVAEVDVTPECEHELAGYEVEGLRSDSSGQVGRIVGCASSMSLAESQKGEDREGNLAHLGQMLTVAARRRVEKWREFMLDDPGAQRALHAVAIQSFWSDLPDLIPLIKCLPEDAWAVDKRSGLLRIVRSLSPEDWNSFLKYSVHVRYLGFRDAPTKCRLDDRVVTMVSMYRPALVLLPRLLAVRIRALSLRDSDIPAVLGWIGPQLKEISMHWGLEDDPEQHLQTCMSVISNRFSSLEDFQLYCKNRPLVCRLIPVSFTEQLRNLRMFRTYKLPISKYALRSLGRLQNLTVMAIYLPAFLSPELLGPESFPALCEIRITALTRAYFAFANAVAMLPQVKVAHIDLRDVPKPEEGLRLFDLVCTQFSCTGIVELFICSNEDACSRRRRPPALTVNHPHLRRLLCFAALTELNVNLACSYALDGDLCLEIAKAFPEIQSLHIGDYDWCYYEYPSIIVPPMTHVLAPFATHCPHLTSLGIPFDARESLSLQDVKDALPDRPSRSQVWHLNCSHCPIEDDQTVAAYLRAVTTWSDFGADMPSLRWKDKWYEVRRLLPWFKVIRDDEAATTEEPED</sequence>
<dbReference type="EMBL" id="ML143409">
    <property type="protein sequence ID" value="TBU29994.1"/>
    <property type="molecule type" value="Genomic_DNA"/>
</dbReference>
<dbReference type="AlphaFoldDB" id="A0A4Q9MQD7"/>
<dbReference type="OrthoDB" id="2804704at2759"/>
<dbReference type="SUPFAM" id="SSF52047">
    <property type="entry name" value="RNI-like"/>
    <property type="match status" value="1"/>
</dbReference>